<gene>
    <name evidence="2" type="ORF">MNB_SUP05-4-537</name>
</gene>
<organism evidence="2">
    <name type="scientific">hydrothermal vent metagenome</name>
    <dbReference type="NCBI Taxonomy" id="652676"/>
    <lineage>
        <taxon>unclassified sequences</taxon>
        <taxon>metagenomes</taxon>
        <taxon>ecological metagenomes</taxon>
    </lineage>
</organism>
<evidence type="ECO:0000313" key="2">
    <source>
        <dbReference type="EMBL" id="SFV76440.1"/>
    </source>
</evidence>
<keyword evidence="1" id="KW-1133">Transmembrane helix</keyword>
<accession>A0A1W1D7I2</accession>
<proteinExistence type="predicted"/>
<feature type="transmembrane region" description="Helical" evidence="1">
    <location>
        <begin position="7"/>
        <end position="27"/>
    </location>
</feature>
<reference evidence="2" key="1">
    <citation type="submission" date="2016-10" db="EMBL/GenBank/DDBJ databases">
        <authorList>
            <person name="de Groot N.N."/>
        </authorList>
    </citation>
    <scope>NUCLEOTIDE SEQUENCE</scope>
</reference>
<keyword evidence="1" id="KW-0472">Membrane</keyword>
<sequence>MNSKKELWILLASFVLPIAFGSAFFYLSPGSFTKSTVNYGEFVNPIISTADRDVIFRQPSTGTLQGVWTLAYVTDSCQQSCRETLEDMNKIRILTNENMRRIQSLLLINGPVKGLNANVLLAQGSQELTSQLRAFPDNHLFLIDPLGNVMLHYNPEGLSIKQVLKDLKRLFKYSRIG</sequence>
<dbReference type="AlphaFoldDB" id="A0A1W1D7I2"/>
<protein>
    <submittedName>
        <fullName evidence="2">Putative transmembrane protein</fullName>
    </submittedName>
</protein>
<name>A0A1W1D7I2_9ZZZZ</name>
<dbReference type="EMBL" id="FPHR01000002">
    <property type="protein sequence ID" value="SFV76440.1"/>
    <property type="molecule type" value="Genomic_DNA"/>
</dbReference>
<keyword evidence="1 2" id="KW-0812">Transmembrane</keyword>
<evidence type="ECO:0000256" key="1">
    <source>
        <dbReference type="SAM" id="Phobius"/>
    </source>
</evidence>